<evidence type="ECO:0000313" key="2">
    <source>
        <dbReference type="Proteomes" id="UP000234275"/>
    </source>
</evidence>
<dbReference type="Proteomes" id="UP000234275">
    <property type="component" value="Unassembled WGS sequence"/>
</dbReference>
<accession>A0A2I2G016</accession>
<keyword evidence="2" id="KW-1185">Reference proteome</keyword>
<sequence length="198" mass="21483">MVSRTVKRKLHSQSVVTKKKDCVVDDFLSIPSGSPAIFIGTADHHRRDLLTDSVGCSSVPSGGNPIEALGMFQYVSPGLTRRGNPDINVKRPEDFNLPKLTQGFRIGDFAGLISGAGWTRPSASLQANIISYVPGPYLRNYYGVRKFSCVVRPHRPRSTFSAFFSMAFLASLGLASLHVESAAINGDRIVAESREPAS</sequence>
<dbReference type="VEuPathDB" id="FungiDB:P170DRAFT_262873"/>
<name>A0A2I2G016_9EURO</name>
<reference evidence="1 2" key="1">
    <citation type="submission" date="2016-12" db="EMBL/GenBank/DDBJ databases">
        <title>The genomes of Aspergillus section Nigri reveals drivers in fungal speciation.</title>
        <authorList>
            <consortium name="DOE Joint Genome Institute"/>
            <person name="Vesth T.C."/>
            <person name="Nybo J."/>
            <person name="Theobald S."/>
            <person name="Brandl J."/>
            <person name="Frisvad J.C."/>
            <person name="Nielsen K.F."/>
            <person name="Lyhne E.K."/>
            <person name="Kogle M.E."/>
            <person name="Kuo A."/>
            <person name="Riley R."/>
            <person name="Clum A."/>
            <person name="Nolan M."/>
            <person name="Lipzen A."/>
            <person name="Salamov A."/>
            <person name="Henrissat B."/>
            <person name="Wiebenga A."/>
            <person name="De Vries R.P."/>
            <person name="Grigoriev I.V."/>
            <person name="Mortensen U.H."/>
            <person name="Andersen M.R."/>
            <person name="Baker S.E."/>
        </authorList>
    </citation>
    <scope>NUCLEOTIDE SEQUENCE [LARGE SCALE GENOMIC DNA]</scope>
    <source>
        <strain evidence="1 2">IBT 23096</strain>
    </source>
</reference>
<protein>
    <submittedName>
        <fullName evidence="1">Uncharacterized protein</fullName>
    </submittedName>
</protein>
<evidence type="ECO:0000313" key="1">
    <source>
        <dbReference type="EMBL" id="PLB46213.1"/>
    </source>
</evidence>
<proteinExistence type="predicted"/>
<dbReference type="GeneID" id="36550793"/>
<dbReference type="RefSeq" id="XP_024701515.1">
    <property type="nucleotide sequence ID" value="XM_024843094.1"/>
</dbReference>
<gene>
    <name evidence="1" type="ORF">P170DRAFT_262873</name>
</gene>
<organism evidence="1 2">
    <name type="scientific">Aspergillus steynii IBT 23096</name>
    <dbReference type="NCBI Taxonomy" id="1392250"/>
    <lineage>
        <taxon>Eukaryota</taxon>
        <taxon>Fungi</taxon>
        <taxon>Dikarya</taxon>
        <taxon>Ascomycota</taxon>
        <taxon>Pezizomycotina</taxon>
        <taxon>Eurotiomycetes</taxon>
        <taxon>Eurotiomycetidae</taxon>
        <taxon>Eurotiales</taxon>
        <taxon>Aspergillaceae</taxon>
        <taxon>Aspergillus</taxon>
        <taxon>Aspergillus subgen. Circumdati</taxon>
    </lineage>
</organism>
<comment type="caution">
    <text evidence="1">The sequence shown here is derived from an EMBL/GenBank/DDBJ whole genome shotgun (WGS) entry which is preliminary data.</text>
</comment>
<dbReference type="AlphaFoldDB" id="A0A2I2G016"/>
<dbReference type="EMBL" id="MSFO01000007">
    <property type="protein sequence ID" value="PLB46213.1"/>
    <property type="molecule type" value="Genomic_DNA"/>
</dbReference>